<gene>
    <name evidence="1" type="ORF">MILVUS5_LOCUS19762</name>
</gene>
<evidence type="ECO:0000313" key="1">
    <source>
        <dbReference type="EMBL" id="CAJ2652256.1"/>
    </source>
</evidence>
<reference evidence="1" key="1">
    <citation type="submission" date="2023-10" db="EMBL/GenBank/DDBJ databases">
        <authorList>
            <person name="Rodriguez Cubillos JULIANA M."/>
            <person name="De Vega J."/>
        </authorList>
    </citation>
    <scope>NUCLEOTIDE SEQUENCE</scope>
</reference>
<keyword evidence="2" id="KW-1185">Reference proteome</keyword>
<accession>A0ACB0K4X4</accession>
<comment type="caution">
    <text evidence="1">The sequence shown here is derived from an EMBL/GenBank/DDBJ whole genome shotgun (WGS) entry which is preliminary data.</text>
</comment>
<evidence type="ECO:0000313" key="2">
    <source>
        <dbReference type="Proteomes" id="UP001177021"/>
    </source>
</evidence>
<dbReference type="EMBL" id="CASHSV030000206">
    <property type="protein sequence ID" value="CAJ2652256.1"/>
    <property type="molecule type" value="Genomic_DNA"/>
</dbReference>
<organism evidence="1 2">
    <name type="scientific">Trifolium pratense</name>
    <name type="common">Red clover</name>
    <dbReference type="NCBI Taxonomy" id="57577"/>
    <lineage>
        <taxon>Eukaryota</taxon>
        <taxon>Viridiplantae</taxon>
        <taxon>Streptophyta</taxon>
        <taxon>Embryophyta</taxon>
        <taxon>Tracheophyta</taxon>
        <taxon>Spermatophyta</taxon>
        <taxon>Magnoliopsida</taxon>
        <taxon>eudicotyledons</taxon>
        <taxon>Gunneridae</taxon>
        <taxon>Pentapetalae</taxon>
        <taxon>rosids</taxon>
        <taxon>fabids</taxon>
        <taxon>Fabales</taxon>
        <taxon>Fabaceae</taxon>
        <taxon>Papilionoideae</taxon>
        <taxon>50 kb inversion clade</taxon>
        <taxon>NPAAA clade</taxon>
        <taxon>Hologalegina</taxon>
        <taxon>IRL clade</taxon>
        <taxon>Trifolieae</taxon>
        <taxon>Trifolium</taxon>
    </lineage>
</organism>
<sequence length="176" mass="20285">MKIWWFLMMRVSLCRISEKSPLVLLKKILFIGKTSPSCCLITALLGEEFMGSGRLLSFFSKLLPSSPSFFLLLQVSSFLSKSWWITLIMCFSWLFSHFSFRCSHWAFSYWALTNHTLVHGPVHSPPSTRLQEGEVLLNEVTWQLLCLDVVLCRPFVADSYSLFACRLFLPFVVDIS</sequence>
<protein>
    <submittedName>
        <fullName evidence="1">Uncharacterized protein</fullName>
    </submittedName>
</protein>
<proteinExistence type="predicted"/>
<name>A0ACB0K4X4_TRIPR</name>
<dbReference type="Proteomes" id="UP001177021">
    <property type="component" value="Unassembled WGS sequence"/>
</dbReference>